<dbReference type="InterPro" id="IPR007445">
    <property type="entry name" value="PilO"/>
</dbReference>
<sequence length="195" mass="22513">MDWEGLSKSKRILLMILPCLVLFVLFSSVYLLPAVETINRLNSEKKSLKEEIDKANMIVNKYEDLKALNEQLQKKMEFLKTLLPKEAEVSDVLKKVSEIGLQKGLVVTSWKPKEKIPHSSNEVYEIPVEVSMRGKYHTFGTFFADITKIERIINIKKMEIKKGEKDPTMLNANLTAVTYSLIPEEEKKKIQQKKK</sequence>
<dbReference type="Gene3D" id="3.30.70.60">
    <property type="match status" value="1"/>
</dbReference>
<keyword evidence="2" id="KW-1133">Transmembrane helix</keyword>
<dbReference type="GO" id="GO:0043107">
    <property type="term" value="P:type IV pilus-dependent motility"/>
    <property type="evidence" value="ECO:0007669"/>
    <property type="project" value="InterPro"/>
</dbReference>
<dbReference type="EMBL" id="PNIO01000041">
    <property type="protein sequence ID" value="PMP70476.1"/>
    <property type="molecule type" value="Genomic_DNA"/>
</dbReference>
<feature type="transmembrane region" description="Helical" evidence="2">
    <location>
        <begin position="12"/>
        <end position="32"/>
    </location>
</feature>
<dbReference type="Pfam" id="PF04350">
    <property type="entry name" value="PilO"/>
    <property type="match status" value="1"/>
</dbReference>
<protein>
    <recommendedName>
        <fullName evidence="5">Type IV pilus assembly protein PilO</fullName>
    </recommendedName>
</protein>
<dbReference type="Proteomes" id="UP000242288">
    <property type="component" value="Unassembled WGS sequence"/>
</dbReference>
<reference evidence="3 4" key="1">
    <citation type="submission" date="2018-01" db="EMBL/GenBank/DDBJ databases">
        <title>Metagenomic assembled genomes from two thermal pools in the Uzon Caldera, Kamchatka, Russia.</title>
        <authorList>
            <person name="Wilkins L."/>
            <person name="Ettinger C."/>
        </authorList>
    </citation>
    <scope>NUCLEOTIDE SEQUENCE [LARGE SCALE GENOMIC DNA]</scope>
    <source>
        <strain evidence="3">ZAV-04</strain>
    </source>
</reference>
<name>A0A2J6WJB4_9BACT</name>
<evidence type="ECO:0008006" key="5">
    <source>
        <dbReference type="Google" id="ProtNLM"/>
    </source>
</evidence>
<evidence type="ECO:0000313" key="4">
    <source>
        <dbReference type="Proteomes" id="UP000242288"/>
    </source>
</evidence>
<feature type="coiled-coil region" evidence="1">
    <location>
        <begin position="38"/>
        <end position="82"/>
    </location>
</feature>
<proteinExistence type="predicted"/>
<organism evidence="3 4">
    <name type="scientific">Thermodesulfovibrio aggregans</name>
    <dbReference type="NCBI Taxonomy" id="86166"/>
    <lineage>
        <taxon>Bacteria</taxon>
        <taxon>Pseudomonadati</taxon>
        <taxon>Nitrospirota</taxon>
        <taxon>Thermodesulfovibrionia</taxon>
        <taxon>Thermodesulfovibrionales</taxon>
        <taxon>Thermodesulfovibrionaceae</taxon>
        <taxon>Thermodesulfovibrio</taxon>
    </lineage>
</organism>
<evidence type="ECO:0000256" key="1">
    <source>
        <dbReference type="SAM" id="Coils"/>
    </source>
</evidence>
<dbReference type="GO" id="GO:0043683">
    <property type="term" value="P:type IV pilus assembly"/>
    <property type="evidence" value="ECO:0007669"/>
    <property type="project" value="InterPro"/>
</dbReference>
<dbReference type="PANTHER" id="PTHR39555:SF1">
    <property type="entry name" value="TYPE IV PILUS INNER MEMBRANE COMPONENT PILO"/>
    <property type="match status" value="1"/>
</dbReference>
<comment type="caution">
    <text evidence="3">The sequence shown here is derived from an EMBL/GenBank/DDBJ whole genome shotgun (WGS) entry which is preliminary data.</text>
</comment>
<evidence type="ECO:0000313" key="3">
    <source>
        <dbReference type="EMBL" id="PMP70476.1"/>
    </source>
</evidence>
<dbReference type="AlphaFoldDB" id="A0A2J6WJB4"/>
<accession>A0A2J6WJB4</accession>
<keyword evidence="2" id="KW-0472">Membrane</keyword>
<dbReference type="PANTHER" id="PTHR39555">
    <property type="entry name" value="FIMBRIAL ASSEMBLY PROTEIN PILO-LIKE PROTEIN-RELATED"/>
    <property type="match status" value="1"/>
</dbReference>
<keyword evidence="1" id="KW-0175">Coiled coil</keyword>
<evidence type="ECO:0000256" key="2">
    <source>
        <dbReference type="SAM" id="Phobius"/>
    </source>
</evidence>
<gene>
    <name evidence="3" type="ORF">C0186_05020</name>
</gene>
<dbReference type="InterPro" id="IPR014717">
    <property type="entry name" value="Transl_elong_EF1B/ribsomal_bS6"/>
</dbReference>
<keyword evidence="2" id="KW-0812">Transmembrane</keyword>